<comment type="caution">
    <text evidence="1">The sequence shown here is derived from an EMBL/GenBank/DDBJ whole genome shotgun (WGS) entry which is preliminary data.</text>
</comment>
<name>A0AAN7YPD2_9MYCE</name>
<dbReference type="EMBL" id="JAVFKY010000003">
    <property type="protein sequence ID" value="KAK5578809.1"/>
    <property type="molecule type" value="Genomic_DNA"/>
</dbReference>
<dbReference type="Proteomes" id="UP001344447">
    <property type="component" value="Unassembled WGS sequence"/>
</dbReference>
<organism evidence="1 2">
    <name type="scientific">Dictyostelium firmibasis</name>
    <dbReference type="NCBI Taxonomy" id="79012"/>
    <lineage>
        <taxon>Eukaryota</taxon>
        <taxon>Amoebozoa</taxon>
        <taxon>Evosea</taxon>
        <taxon>Eumycetozoa</taxon>
        <taxon>Dictyostelia</taxon>
        <taxon>Dictyosteliales</taxon>
        <taxon>Dictyosteliaceae</taxon>
        <taxon>Dictyostelium</taxon>
    </lineage>
</organism>
<sequence>MRNINKTKTVKKYSQCKINWIIRNNHFQLMIYKFKKQIKTRDQFSDDLFFIFLEKNKDLELFKEILEMFPQYKPYSTKYSSKIIESCCKNDSFKNVDLKLELIKYLINELKITPTLKSMNFLCCCSKQMNNLPIIKMFIEKGYFSIKTQSDTGLLLYLLKEKDFELFNKVLLTNKELKYNFQSYFETTNLLLTKSNDVRFYQSLFDGLIIESGYIYGCYDGYNKMYQPTKSAIYHANKDILSYLVKNKPIKDYNLLSTISLKNDEIDGGLSSLDLLKFIFDENKTELNHITTLFNDLCKEGKIDCLKYLYQKYKGIIKINNQTRDMGLKSNNLEIFDWLLEIGGDCDTNGLCSSEGFQSIIELATKKSTYPMDQQLFRHYIDLILKPVNRKLNLMDDITILEIVENSNLDIENIKYISKYIKNQNLIMDNRK</sequence>
<evidence type="ECO:0008006" key="3">
    <source>
        <dbReference type="Google" id="ProtNLM"/>
    </source>
</evidence>
<protein>
    <recommendedName>
        <fullName evidence="3">Ankyrin repeat-containing protein</fullName>
    </recommendedName>
</protein>
<proteinExistence type="predicted"/>
<dbReference type="AlphaFoldDB" id="A0AAN7YPD2"/>
<keyword evidence="2" id="KW-1185">Reference proteome</keyword>
<accession>A0AAN7YPD2</accession>
<evidence type="ECO:0000313" key="2">
    <source>
        <dbReference type="Proteomes" id="UP001344447"/>
    </source>
</evidence>
<evidence type="ECO:0000313" key="1">
    <source>
        <dbReference type="EMBL" id="KAK5578809.1"/>
    </source>
</evidence>
<gene>
    <name evidence="1" type="ORF">RB653_008482</name>
</gene>
<reference evidence="1 2" key="1">
    <citation type="submission" date="2023-11" db="EMBL/GenBank/DDBJ databases">
        <title>Dfirmibasis_genome.</title>
        <authorList>
            <person name="Edelbroek B."/>
            <person name="Kjellin J."/>
            <person name="Jerlstrom-Hultqvist J."/>
            <person name="Soderbom F."/>
        </authorList>
    </citation>
    <scope>NUCLEOTIDE SEQUENCE [LARGE SCALE GENOMIC DNA]</scope>
    <source>
        <strain evidence="1 2">TNS-C-14</strain>
    </source>
</reference>